<dbReference type="FunFam" id="2.40.50.100:FF:000009">
    <property type="entry name" value="Acetyltransferase component of pyruvate dehydrogenase complex"/>
    <property type="match status" value="2"/>
</dbReference>
<dbReference type="SUPFAM" id="SSF47005">
    <property type="entry name" value="Peripheral subunit-binding domain of 2-oxo acid dehydrogenase complex"/>
    <property type="match status" value="1"/>
</dbReference>
<proteinExistence type="inferred from homology"/>
<dbReference type="NCBIfam" id="TIGR01348">
    <property type="entry name" value="PDHac_trf_long"/>
    <property type="match status" value="1"/>
</dbReference>
<evidence type="ECO:0000256" key="8">
    <source>
        <dbReference type="ARBA" id="ARBA00048370"/>
    </source>
</evidence>
<evidence type="ECO:0000256" key="5">
    <source>
        <dbReference type="ARBA" id="ARBA00022823"/>
    </source>
</evidence>
<sequence length="537" mass="57047">MADEMKVKVPDIGGASGVDVIEVLVKPGDDIEVDTPLITLESDKASMEIPSPAAGKVMELLVKVGDKVSEGDVILALSTESKPETEQKTPIEASEPSARTEDPEPAQSPSTETASQSKEITIPDIGGATDVDVIEIMVSAGDTVKKDQALITLEGDKATMDIPSPFDGEIEKLVLKVGDKVSQGSVILTMKTTQAVPVSAPSEKAQPTPPVSTQTGEATKPAPAANAPMPSSASANNAALAAGPAVRRMAREFGVNLSEVAGSGRKNRITKEDVQQYIKSRLSEKPAAGASGFSLPQAPVIDFSKFGAIETQPLNKIKRLTGQNVHRSWITIPHVTQFDEADITDLEAFRKEESERAAQNGYKLTILAFVAKAVTKALMAFPQFNASLDASGENLIYKKYFNIGIAVETPNGLVVPVIRQVDQLQVSDIAREMAAISKKARDKGLMPADMSGGCFTISSLGGIGGTAFTPIVNSPEVAILGLSRSSIKPIYDAGEFKPRLMLPLSLSYDHRVIDGAEAARFTRYLADLLGDIRRILL</sequence>
<feature type="region of interest" description="Disordered" evidence="10">
    <location>
        <begin position="77"/>
        <end position="124"/>
    </location>
</feature>
<dbReference type="SUPFAM" id="SSF52777">
    <property type="entry name" value="CoA-dependent acyltransferases"/>
    <property type="match status" value="1"/>
</dbReference>
<dbReference type="GO" id="GO:0005737">
    <property type="term" value="C:cytoplasm"/>
    <property type="evidence" value="ECO:0007669"/>
    <property type="project" value="TreeGrafter"/>
</dbReference>
<evidence type="ECO:0000313" key="13">
    <source>
        <dbReference type="EMBL" id="KTD49002.1"/>
    </source>
</evidence>
<dbReference type="FunFam" id="3.30.559.10:FF:000004">
    <property type="entry name" value="Acetyltransferase component of pyruvate dehydrogenase complex"/>
    <property type="match status" value="1"/>
</dbReference>
<evidence type="ECO:0000256" key="4">
    <source>
        <dbReference type="ARBA" id="ARBA00022737"/>
    </source>
</evidence>
<feature type="compositionally biased region" description="Low complexity" evidence="10">
    <location>
        <begin position="221"/>
        <end position="231"/>
    </location>
</feature>
<evidence type="ECO:0000313" key="14">
    <source>
        <dbReference type="Proteomes" id="UP000054608"/>
    </source>
</evidence>
<reference evidence="13 14" key="1">
    <citation type="submission" date="2015-11" db="EMBL/GenBank/DDBJ databases">
        <title>Genomic analysis of 38 Legionella species identifies large and diverse effector repertoires.</title>
        <authorList>
            <person name="Burstein D."/>
            <person name="Amaro F."/>
            <person name="Zusman T."/>
            <person name="Lifshitz Z."/>
            <person name="Cohen O."/>
            <person name="Gilbert J.A."/>
            <person name="Pupko T."/>
            <person name="Shuman H.A."/>
            <person name="Segal G."/>
        </authorList>
    </citation>
    <scope>NUCLEOTIDE SEQUENCE [LARGE SCALE GENOMIC DNA]</scope>
    <source>
        <strain evidence="13 14">WA-270A-C2</strain>
    </source>
</reference>
<evidence type="ECO:0000256" key="1">
    <source>
        <dbReference type="ARBA" id="ARBA00007317"/>
    </source>
</evidence>
<dbReference type="AlphaFoldDB" id="A0A0W0XWL8"/>
<dbReference type="InterPro" id="IPR011053">
    <property type="entry name" value="Single_hybrid_motif"/>
</dbReference>
<dbReference type="Proteomes" id="UP000054608">
    <property type="component" value="Unassembled WGS sequence"/>
</dbReference>
<dbReference type="Pfam" id="PF00364">
    <property type="entry name" value="Biotin_lipoyl"/>
    <property type="match status" value="2"/>
</dbReference>
<evidence type="ECO:0000256" key="9">
    <source>
        <dbReference type="RuleBase" id="RU361137"/>
    </source>
</evidence>
<keyword evidence="3 9" id="KW-0808">Transferase</keyword>
<dbReference type="Pfam" id="PF00198">
    <property type="entry name" value="2-oxoacid_dh"/>
    <property type="match status" value="1"/>
</dbReference>
<gene>
    <name evidence="13" type="ORF">Lrub_1353</name>
</gene>
<comment type="caution">
    <text evidence="13">The sequence shown here is derived from an EMBL/GenBank/DDBJ whole genome shotgun (WGS) entry which is preliminary data.</text>
</comment>
<dbReference type="InterPro" id="IPR000089">
    <property type="entry name" value="Biotin_lipoyl"/>
</dbReference>
<dbReference type="InterPro" id="IPR003016">
    <property type="entry name" value="2-oxoA_DH_lipoyl-BS"/>
</dbReference>
<dbReference type="InterPro" id="IPR006256">
    <property type="entry name" value="AcTrfase_Pyrv_DH_cplx"/>
</dbReference>
<dbReference type="GO" id="GO:0045254">
    <property type="term" value="C:pyruvate dehydrogenase complex"/>
    <property type="evidence" value="ECO:0007669"/>
    <property type="project" value="UniProtKB-UniRule"/>
</dbReference>
<comment type="subunit">
    <text evidence="2 9">Forms a 24-polypeptide structural core with octahedral symmetry.</text>
</comment>
<keyword evidence="5 9" id="KW-0450">Lipoyl</keyword>
<dbReference type="EC" id="2.3.1.12" evidence="9"/>
<dbReference type="PANTHER" id="PTHR43178">
    <property type="entry name" value="DIHYDROLIPOAMIDE ACETYLTRANSFERASE COMPONENT OF PYRUVATE DEHYDROGENASE COMPLEX"/>
    <property type="match status" value="1"/>
</dbReference>
<evidence type="ECO:0000256" key="10">
    <source>
        <dbReference type="SAM" id="MobiDB-lite"/>
    </source>
</evidence>
<dbReference type="PATRIC" id="fig|458.5.peg.1397"/>
<dbReference type="PROSITE" id="PS00189">
    <property type="entry name" value="LIPOYL"/>
    <property type="match status" value="2"/>
</dbReference>
<dbReference type="InterPro" id="IPR004167">
    <property type="entry name" value="PSBD"/>
</dbReference>
<dbReference type="GO" id="GO:0031405">
    <property type="term" value="F:lipoic acid binding"/>
    <property type="evidence" value="ECO:0007669"/>
    <property type="project" value="TreeGrafter"/>
</dbReference>
<evidence type="ECO:0000256" key="2">
    <source>
        <dbReference type="ARBA" id="ARBA00011484"/>
    </source>
</evidence>
<comment type="similarity">
    <text evidence="1 9">Belongs to the 2-oxoacid dehydrogenase family.</text>
</comment>
<feature type="compositionally biased region" description="Polar residues" evidence="10">
    <location>
        <begin position="107"/>
        <end position="119"/>
    </location>
</feature>
<dbReference type="InterPro" id="IPR001078">
    <property type="entry name" value="2-oxoacid_DH_actylTfrase"/>
</dbReference>
<keyword evidence="14" id="KW-1185">Reference proteome</keyword>
<dbReference type="PROSITE" id="PS50968">
    <property type="entry name" value="BIOTINYL_LIPOYL"/>
    <property type="match status" value="2"/>
</dbReference>
<keyword evidence="13" id="KW-0670">Pyruvate</keyword>
<evidence type="ECO:0000259" key="12">
    <source>
        <dbReference type="PROSITE" id="PS51826"/>
    </source>
</evidence>
<dbReference type="SUPFAM" id="SSF51230">
    <property type="entry name" value="Single hybrid motif"/>
    <property type="match status" value="2"/>
</dbReference>
<dbReference type="InterPro" id="IPR036625">
    <property type="entry name" value="E3-bd_dom_sf"/>
</dbReference>
<comment type="function">
    <text evidence="7">The pyruvate dehydrogenase complex catalyzes the overall conversion of pyruvate to acetyl-CoA and CO(2). It contains multiple copies of three enzymatic components: pyruvate dehydrogenase (E1), dihydrolipoamide acetyltransferase (E2) and lipoamide dehydrogenase (E3).</text>
</comment>
<dbReference type="OrthoDB" id="9805770at2"/>
<comment type="catalytic activity">
    <reaction evidence="8 9">
        <text>N(6)-[(R)-dihydrolipoyl]-L-lysyl-[protein] + acetyl-CoA = N(6)-[(R)-S(8)-acetyldihydrolipoyl]-L-lysyl-[protein] + CoA</text>
        <dbReference type="Rhea" id="RHEA:17017"/>
        <dbReference type="Rhea" id="RHEA-COMP:10475"/>
        <dbReference type="Rhea" id="RHEA-COMP:10478"/>
        <dbReference type="ChEBI" id="CHEBI:57287"/>
        <dbReference type="ChEBI" id="CHEBI:57288"/>
        <dbReference type="ChEBI" id="CHEBI:83100"/>
        <dbReference type="ChEBI" id="CHEBI:83111"/>
        <dbReference type="EC" id="2.3.1.12"/>
    </reaction>
</comment>
<feature type="domain" description="Peripheral subunit-binding (PSBD)" evidence="12">
    <location>
        <begin position="241"/>
        <end position="278"/>
    </location>
</feature>
<dbReference type="RefSeq" id="WP_058531575.1">
    <property type="nucleotide sequence ID" value="NZ_CAAAIN010000006.1"/>
</dbReference>
<dbReference type="PANTHER" id="PTHR43178:SF2">
    <property type="entry name" value="DIHYDROLIPOYLLYSINE-RESIDUE ACETYLTRANSFERASE COMPONENT OF PYRUVATE DEHYDROGENASE COMPLEX"/>
    <property type="match status" value="1"/>
</dbReference>
<feature type="domain" description="Lipoyl-binding" evidence="11">
    <location>
        <begin position="4"/>
        <end position="78"/>
    </location>
</feature>
<comment type="cofactor">
    <cofactor evidence="9">
        <name>(R)-lipoate</name>
        <dbReference type="ChEBI" id="CHEBI:83088"/>
    </cofactor>
    <text evidence="9">Binds 2 lipoyl cofactors covalently.</text>
</comment>
<dbReference type="EMBL" id="LNYT01000007">
    <property type="protein sequence ID" value="KTD49002.1"/>
    <property type="molecule type" value="Genomic_DNA"/>
</dbReference>
<feature type="region of interest" description="Disordered" evidence="10">
    <location>
        <begin position="198"/>
        <end position="231"/>
    </location>
</feature>
<protein>
    <recommendedName>
        <fullName evidence="9">Acetyltransferase component of pyruvate dehydrogenase complex</fullName>
        <ecNumber evidence="9">2.3.1.12</ecNumber>
    </recommendedName>
</protein>
<dbReference type="Pfam" id="PF02817">
    <property type="entry name" value="E3_binding"/>
    <property type="match status" value="1"/>
</dbReference>
<accession>A0A0W0XWL8</accession>
<dbReference type="Gene3D" id="3.30.559.10">
    <property type="entry name" value="Chloramphenicol acetyltransferase-like domain"/>
    <property type="match status" value="1"/>
</dbReference>
<dbReference type="CDD" id="cd06849">
    <property type="entry name" value="lipoyl_domain"/>
    <property type="match status" value="2"/>
</dbReference>
<keyword evidence="4" id="KW-0677">Repeat</keyword>
<dbReference type="InterPro" id="IPR050743">
    <property type="entry name" value="2-oxoacid_DH_E2_comp"/>
</dbReference>
<dbReference type="GO" id="GO:0004742">
    <property type="term" value="F:dihydrolipoyllysine-residue acetyltransferase activity"/>
    <property type="evidence" value="ECO:0007669"/>
    <property type="project" value="UniProtKB-UniRule"/>
</dbReference>
<evidence type="ECO:0000256" key="7">
    <source>
        <dbReference type="ARBA" id="ARBA00025211"/>
    </source>
</evidence>
<dbReference type="PROSITE" id="PS51826">
    <property type="entry name" value="PSBD"/>
    <property type="match status" value="1"/>
</dbReference>
<organism evidence="13 14">
    <name type="scientific">Legionella rubrilucens</name>
    <dbReference type="NCBI Taxonomy" id="458"/>
    <lineage>
        <taxon>Bacteria</taxon>
        <taxon>Pseudomonadati</taxon>
        <taxon>Pseudomonadota</taxon>
        <taxon>Gammaproteobacteria</taxon>
        <taxon>Legionellales</taxon>
        <taxon>Legionellaceae</taxon>
        <taxon>Legionella</taxon>
    </lineage>
</organism>
<dbReference type="Gene3D" id="4.10.320.10">
    <property type="entry name" value="E3-binding domain"/>
    <property type="match status" value="1"/>
</dbReference>
<keyword evidence="6 9" id="KW-0012">Acyltransferase</keyword>
<evidence type="ECO:0000259" key="11">
    <source>
        <dbReference type="PROSITE" id="PS50968"/>
    </source>
</evidence>
<feature type="domain" description="Lipoyl-binding" evidence="11">
    <location>
        <begin position="117"/>
        <end position="191"/>
    </location>
</feature>
<dbReference type="InterPro" id="IPR023213">
    <property type="entry name" value="CAT-like_dom_sf"/>
</dbReference>
<evidence type="ECO:0000256" key="6">
    <source>
        <dbReference type="ARBA" id="ARBA00023315"/>
    </source>
</evidence>
<name>A0A0W0XWL8_9GAMM</name>
<dbReference type="GO" id="GO:0006086">
    <property type="term" value="P:pyruvate decarboxylation to acetyl-CoA"/>
    <property type="evidence" value="ECO:0007669"/>
    <property type="project" value="UniProtKB-UniRule"/>
</dbReference>
<dbReference type="Gene3D" id="2.40.50.100">
    <property type="match status" value="2"/>
</dbReference>
<evidence type="ECO:0000256" key="3">
    <source>
        <dbReference type="ARBA" id="ARBA00022679"/>
    </source>
</evidence>
<dbReference type="STRING" id="458.Lrub_1353"/>